<keyword evidence="9" id="KW-0067">ATP-binding</keyword>
<evidence type="ECO:0000256" key="10">
    <source>
        <dbReference type="ARBA" id="ARBA00022989"/>
    </source>
</evidence>
<dbReference type="EMBL" id="AP025591">
    <property type="protein sequence ID" value="BDG02298.1"/>
    <property type="molecule type" value="Genomic_DNA"/>
</dbReference>
<dbReference type="PANTHER" id="PTHR32309:SF32">
    <property type="entry name" value="TYROSINE-PROTEIN KINASE ETK-RELATED"/>
    <property type="match status" value="1"/>
</dbReference>
<evidence type="ECO:0000256" key="1">
    <source>
        <dbReference type="ARBA" id="ARBA00004429"/>
    </source>
</evidence>
<dbReference type="SUPFAM" id="SSF52540">
    <property type="entry name" value="P-loop containing nucleoside triphosphate hydrolases"/>
    <property type="match status" value="1"/>
</dbReference>
<dbReference type="Pfam" id="PF23607">
    <property type="entry name" value="WZC_N"/>
    <property type="match status" value="1"/>
</dbReference>
<accession>A0ABN6MRH6</accession>
<proteinExistence type="inferred from homology"/>
<evidence type="ECO:0000256" key="7">
    <source>
        <dbReference type="ARBA" id="ARBA00022741"/>
    </source>
</evidence>
<evidence type="ECO:0000256" key="13">
    <source>
        <dbReference type="ARBA" id="ARBA00053015"/>
    </source>
</evidence>
<evidence type="ECO:0000256" key="6">
    <source>
        <dbReference type="ARBA" id="ARBA00022692"/>
    </source>
</evidence>
<feature type="transmembrane region" description="Helical" evidence="16">
    <location>
        <begin position="51"/>
        <end position="70"/>
    </location>
</feature>
<keyword evidence="8 18" id="KW-0418">Kinase</keyword>
<dbReference type="GO" id="GO:0016301">
    <property type="term" value="F:kinase activity"/>
    <property type="evidence" value="ECO:0007669"/>
    <property type="project" value="UniProtKB-KW"/>
</dbReference>
<dbReference type="Pfam" id="PF13807">
    <property type="entry name" value="GNVR"/>
    <property type="match status" value="1"/>
</dbReference>
<evidence type="ECO:0000256" key="4">
    <source>
        <dbReference type="ARBA" id="ARBA00022519"/>
    </source>
</evidence>
<evidence type="ECO:0000256" key="8">
    <source>
        <dbReference type="ARBA" id="ARBA00022777"/>
    </source>
</evidence>
<keyword evidence="5" id="KW-0808">Transferase</keyword>
<dbReference type="Gene3D" id="3.40.50.300">
    <property type="entry name" value="P-loop containing nucleotide triphosphate hydrolases"/>
    <property type="match status" value="1"/>
</dbReference>
<dbReference type="InterPro" id="IPR032807">
    <property type="entry name" value="GNVR"/>
</dbReference>
<dbReference type="InterPro" id="IPR003593">
    <property type="entry name" value="AAA+_ATPase"/>
</dbReference>
<evidence type="ECO:0000313" key="19">
    <source>
        <dbReference type="Proteomes" id="UP001162891"/>
    </source>
</evidence>
<evidence type="ECO:0000256" key="2">
    <source>
        <dbReference type="ARBA" id="ARBA00008883"/>
    </source>
</evidence>
<comment type="subcellular location">
    <subcellularLocation>
        <location evidence="1">Cell inner membrane</location>
        <topology evidence="1">Multi-pass membrane protein</topology>
    </subcellularLocation>
</comment>
<dbReference type="Gene3D" id="1.10.287.1490">
    <property type="match status" value="1"/>
</dbReference>
<keyword evidence="7" id="KW-0547">Nucleotide-binding</keyword>
<evidence type="ECO:0000259" key="17">
    <source>
        <dbReference type="SMART" id="SM00382"/>
    </source>
</evidence>
<dbReference type="PANTHER" id="PTHR32309">
    <property type="entry name" value="TYROSINE-PROTEIN KINASE"/>
    <property type="match status" value="1"/>
</dbReference>
<dbReference type="InterPro" id="IPR050445">
    <property type="entry name" value="Bact_polysacc_biosynth/exp"/>
</dbReference>
<sequence length="756" mass="81896">MTRDESGTVVGLPGAEPDAPRARAFGRAPSGSGEAEPTLAELVRIVRGGRWLVMGLAAVFVALGSAYLFLKAPIYEANVVVQVEDHATTVTRLDELSAALGEKPPSDAEMELMRSRTLLESVVDELGLDVEARPRTFPVVGAAVARLHEGPDLAAAPLGLDAYAWGGERIVVKRLQVSDDLLDEPLRVDVGVDGRLEVQGPRGPLARGRVGAPVEGHSDRTRVEMYVSDAVARPGTSFVVTKRRRSDVVDRLQRAVVVTERGKKTGILVAELEDRDPERVAAIVDALAQAYLRQNVERRSAEAAKTLAFLESQLPSLKGSLASAESAVNSYQQRKGTVDLSREAQAMLDRTVEVERQLSELQLQRSELSDRFTDQHPTMMALKEKEDRLRSQRAAINARMKDLPEKELDSTRLARDVKVANDMYMTVLNKVQELRVVKSGTVGTVRIVDHAVVPHEPTSPRPLPVLAVSLLLGLCAGVAAAFARDALEDVASDPDEIERATGVPVYATVPHSPRQVGLVRRRHRRGARAPLLAAADPGDLAIENIRSLRTSLHFALVDAPTNVVAISGPGPGLGKSFVAVNLAHVLAAAERRVLLVDGDLRRGRLHRAFGLSREPGVSELVGQAISAELAIRGTDYPRLDLLSTGHIPPNPADLLASDRFQRILADASRRYDVVLLDTPPILAVTDGLIEARLASVILLVLRAGHHPLREIALTVKRLAQNGIKVHGAVLNDVMARGKDAAYAGYYHYEYRSLKAD</sequence>
<dbReference type="Pfam" id="PF13614">
    <property type="entry name" value="AAA_31"/>
    <property type="match status" value="1"/>
</dbReference>
<keyword evidence="3" id="KW-1003">Cell membrane</keyword>
<evidence type="ECO:0000256" key="11">
    <source>
        <dbReference type="ARBA" id="ARBA00023136"/>
    </source>
</evidence>
<evidence type="ECO:0000256" key="14">
    <source>
        <dbReference type="SAM" id="Coils"/>
    </source>
</evidence>
<feature type="coiled-coil region" evidence="14">
    <location>
        <begin position="344"/>
        <end position="399"/>
    </location>
</feature>
<comment type="catalytic activity">
    <reaction evidence="13">
        <text>L-tyrosyl-[protein] + ATP = O-phospho-L-tyrosyl-[protein] + ADP + H(+)</text>
        <dbReference type="Rhea" id="RHEA:10596"/>
        <dbReference type="Rhea" id="RHEA-COMP:10136"/>
        <dbReference type="Rhea" id="RHEA-COMP:20101"/>
        <dbReference type="ChEBI" id="CHEBI:15378"/>
        <dbReference type="ChEBI" id="CHEBI:30616"/>
        <dbReference type="ChEBI" id="CHEBI:46858"/>
        <dbReference type="ChEBI" id="CHEBI:61978"/>
        <dbReference type="ChEBI" id="CHEBI:456216"/>
    </reaction>
</comment>
<evidence type="ECO:0000256" key="5">
    <source>
        <dbReference type="ARBA" id="ARBA00022679"/>
    </source>
</evidence>
<dbReference type="CDD" id="cd05387">
    <property type="entry name" value="BY-kinase"/>
    <property type="match status" value="1"/>
</dbReference>
<evidence type="ECO:0000256" key="12">
    <source>
        <dbReference type="ARBA" id="ARBA00023137"/>
    </source>
</evidence>
<dbReference type="InterPro" id="IPR005702">
    <property type="entry name" value="Wzc-like_C"/>
</dbReference>
<evidence type="ECO:0000256" key="3">
    <source>
        <dbReference type="ARBA" id="ARBA00022475"/>
    </source>
</evidence>
<protein>
    <submittedName>
        <fullName evidence="18">Tyrosine kinase BceF</fullName>
    </submittedName>
</protein>
<keyword evidence="4" id="KW-0997">Cell inner membrane</keyword>
<dbReference type="RefSeq" id="WP_248359831.1">
    <property type="nucleotide sequence ID" value="NZ_AP025591.1"/>
</dbReference>
<feature type="region of interest" description="Disordered" evidence="15">
    <location>
        <begin position="1"/>
        <end position="34"/>
    </location>
</feature>
<keyword evidence="6 16" id="KW-0812">Transmembrane</keyword>
<dbReference type="InterPro" id="IPR025669">
    <property type="entry name" value="AAA_dom"/>
</dbReference>
<gene>
    <name evidence="18" type="ORF">AMOR_12940</name>
</gene>
<evidence type="ECO:0000256" key="15">
    <source>
        <dbReference type="SAM" id="MobiDB-lite"/>
    </source>
</evidence>
<keyword evidence="12" id="KW-0829">Tyrosine-protein kinase</keyword>
<organism evidence="18 19">
    <name type="scientific">Anaeromyxobacter oryzae</name>
    <dbReference type="NCBI Taxonomy" id="2918170"/>
    <lineage>
        <taxon>Bacteria</taxon>
        <taxon>Pseudomonadati</taxon>
        <taxon>Myxococcota</taxon>
        <taxon>Myxococcia</taxon>
        <taxon>Myxococcales</taxon>
        <taxon>Cystobacterineae</taxon>
        <taxon>Anaeromyxobacteraceae</taxon>
        <taxon>Anaeromyxobacter</taxon>
    </lineage>
</organism>
<keyword evidence="11 16" id="KW-0472">Membrane</keyword>
<keyword evidence="14" id="KW-0175">Coiled coil</keyword>
<evidence type="ECO:0000256" key="9">
    <source>
        <dbReference type="ARBA" id="ARBA00022840"/>
    </source>
</evidence>
<dbReference type="Proteomes" id="UP001162891">
    <property type="component" value="Chromosome"/>
</dbReference>
<name>A0ABN6MRH6_9BACT</name>
<feature type="domain" description="AAA+ ATPase" evidence="17">
    <location>
        <begin position="560"/>
        <end position="722"/>
    </location>
</feature>
<evidence type="ECO:0000256" key="16">
    <source>
        <dbReference type="SAM" id="Phobius"/>
    </source>
</evidence>
<reference evidence="19" key="1">
    <citation type="journal article" date="2022" name="Int. J. Syst. Evol. Microbiol.">
        <title>Anaeromyxobacter oryzae sp. nov., Anaeromyxobacter diazotrophicus sp. nov. and Anaeromyxobacter paludicola sp. nov., isolated from paddy soils.</title>
        <authorList>
            <person name="Itoh H."/>
            <person name="Xu Z."/>
            <person name="Mise K."/>
            <person name="Masuda Y."/>
            <person name="Ushijima N."/>
            <person name="Hayakawa C."/>
            <person name="Shiratori Y."/>
            <person name="Senoo K."/>
        </authorList>
    </citation>
    <scope>NUCLEOTIDE SEQUENCE [LARGE SCALE GENOMIC DNA]</scope>
    <source>
        <strain evidence="19">Red232</strain>
    </source>
</reference>
<evidence type="ECO:0000313" key="18">
    <source>
        <dbReference type="EMBL" id="BDG02298.1"/>
    </source>
</evidence>
<dbReference type="InterPro" id="IPR027417">
    <property type="entry name" value="P-loop_NTPase"/>
</dbReference>
<dbReference type="SMART" id="SM00382">
    <property type="entry name" value="AAA"/>
    <property type="match status" value="1"/>
</dbReference>
<dbReference type="Pfam" id="PF02706">
    <property type="entry name" value="Wzz"/>
    <property type="match status" value="1"/>
</dbReference>
<dbReference type="InterPro" id="IPR003856">
    <property type="entry name" value="LPS_length_determ_N"/>
</dbReference>
<comment type="similarity">
    <text evidence="2">Belongs to the etk/wzc family.</text>
</comment>
<keyword evidence="19" id="KW-1185">Reference proteome</keyword>
<dbReference type="NCBIfam" id="TIGR01007">
    <property type="entry name" value="eps_fam"/>
    <property type="match status" value="1"/>
</dbReference>
<keyword evidence="10 16" id="KW-1133">Transmembrane helix</keyword>